<proteinExistence type="predicted"/>
<sequence length="57" mass="5889">MSSVPVAGLGRSSVVRAGSTVPGHPVDPVLPGGLRVSAYDWFSLLFAWPEGVLGLLL</sequence>
<organism evidence="1 2">
    <name type="scientific">Streptomyces graminofaciens</name>
    <dbReference type="NCBI Taxonomy" id="68212"/>
    <lineage>
        <taxon>Bacteria</taxon>
        <taxon>Bacillati</taxon>
        <taxon>Actinomycetota</taxon>
        <taxon>Actinomycetes</taxon>
        <taxon>Kitasatosporales</taxon>
        <taxon>Streptomycetaceae</taxon>
        <taxon>Streptomyces</taxon>
    </lineage>
</organism>
<dbReference type="EMBL" id="AP018448">
    <property type="protein sequence ID" value="BBC33173.1"/>
    <property type="molecule type" value="Genomic_DNA"/>
</dbReference>
<evidence type="ECO:0000313" key="2">
    <source>
        <dbReference type="Proteomes" id="UP001321542"/>
    </source>
</evidence>
<name>A0ABM7FAZ4_9ACTN</name>
<keyword evidence="2" id="KW-1185">Reference proteome</keyword>
<dbReference type="Proteomes" id="UP001321542">
    <property type="component" value="Chromosome"/>
</dbReference>
<reference evidence="1 2" key="2">
    <citation type="journal article" date="2023" name="ChemBioChem">
        <title>Acyltransferase Domain Exchange between Two Independent Type I Polyketide Synthases in the Same Producer Strain of Macrolide Antibiotics.</title>
        <authorList>
            <person name="Kudo F."/>
            <person name="Kishikawa K."/>
            <person name="Tsuboi K."/>
            <person name="Kido T."/>
            <person name="Usui T."/>
            <person name="Hashimoto J."/>
            <person name="Shin-Ya K."/>
            <person name="Miyanaga A."/>
            <person name="Eguchi T."/>
        </authorList>
    </citation>
    <scope>NUCLEOTIDE SEQUENCE [LARGE SCALE GENOMIC DNA]</scope>
    <source>
        <strain evidence="1 2">A-8890</strain>
    </source>
</reference>
<evidence type="ECO:0000313" key="1">
    <source>
        <dbReference type="EMBL" id="BBC33173.1"/>
    </source>
</evidence>
<reference evidence="1 2" key="1">
    <citation type="journal article" date="2010" name="ChemBioChem">
        <title>Cloning and characterization of the biosynthetic gene cluster of 16-membered macrolide antibiotic FD-891: involvement of a dual functional cytochrome P450 monooxygenase catalyzing epoxidation and hydroxylation.</title>
        <authorList>
            <person name="Kudo F."/>
            <person name="Motegi A."/>
            <person name="Mizoue K."/>
            <person name="Eguchi T."/>
        </authorList>
    </citation>
    <scope>NUCLEOTIDE SEQUENCE [LARGE SCALE GENOMIC DNA]</scope>
    <source>
        <strain evidence="1 2">A-8890</strain>
    </source>
</reference>
<protein>
    <submittedName>
        <fullName evidence="1">Uncharacterized protein</fullName>
    </submittedName>
</protein>
<gene>
    <name evidence="1" type="ORF">SGFS_044670</name>
</gene>
<accession>A0ABM7FAZ4</accession>